<evidence type="ECO:0000256" key="3">
    <source>
        <dbReference type="ARBA" id="ARBA00022722"/>
    </source>
</evidence>
<dbReference type="Gene3D" id="3.30.920.30">
    <property type="entry name" value="Hypothetical protein"/>
    <property type="match status" value="1"/>
</dbReference>
<dbReference type="GO" id="GO:0003729">
    <property type="term" value="F:mRNA binding"/>
    <property type="evidence" value="ECO:0007669"/>
    <property type="project" value="InterPro"/>
</dbReference>
<evidence type="ECO:0000256" key="2">
    <source>
        <dbReference type="ARBA" id="ARBA00022649"/>
    </source>
</evidence>
<proteinExistence type="inferred from homology"/>
<dbReference type="RefSeq" id="WP_155201556.1">
    <property type="nucleotide sequence ID" value="NZ_WMZL01000016.1"/>
</dbReference>
<keyword evidence="5" id="KW-0378">Hydrolase</keyword>
<keyword evidence="4" id="KW-0255">Endonuclease</keyword>
<dbReference type="Pfam" id="PF07927">
    <property type="entry name" value="HicA_toxin"/>
    <property type="match status" value="1"/>
</dbReference>
<comment type="caution">
    <text evidence="8">The sequence shown here is derived from an EMBL/GenBank/DDBJ whole genome shotgun (WGS) entry which is preliminary data.</text>
</comment>
<evidence type="ECO:0000313" key="8">
    <source>
        <dbReference type="EMBL" id="MTS52279.1"/>
    </source>
</evidence>
<dbReference type="SUPFAM" id="SSF54786">
    <property type="entry name" value="YcfA/nrd intein domain"/>
    <property type="match status" value="1"/>
</dbReference>
<comment type="similarity">
    <text evidence="1">Belongs to the HicA mRNA interferase family.</text>
</comment>
<keyword evidence="7" id="KW-0346">Stress response</keyword>
<keyword evidence="2" id="KW-1277">Toxin-antitoxin system</keyword>
<organism evidence="8 9">
    <name type="scientific">Ruthenibacterium lactatiformans</name>
    <dbReference type="NCBI Taxonomy" id="1550024"/>
    <lineage>
        <taxon>Bacteria</taxon>
        <taxon>Bacillati</taxon>
        <taxon>Bacillota</taxon>
        <taxon>Clostridia</taxon>
        <taxon>Eubacteriales</taxon>
        <taxon>Oscillospiraceae</taxon>
        <taxon>Ruthenibacterium</taxon>
    </lineage>
</organism>
<evidence type="ECO:0000256" key="4">
    <source>
        <dbReference type="ARBA" id="ARBA00022759"/>
    </source>
</evidence>
<evidence type="ECO:0000256" key="1">
    <source>
        <dbReference type="ARBA" id="ARBA00006620"/>
    </source>
</evidence>
<dbReference type="Proteomes" id="UP000449193">
    <property type="component" value="Unassembled WGS sequence"/>
</dbReference>
<evidence type="ECO:0000256" key="6">
    <source>
        <dbReference type="ARBA" id="ARBA00022884"/>
    </source>
</evidence>
<keyword evidence="3" id="KW-0540">Nuclease</keyword>
<keyword evidence="6" id="KW-0694">RNA-binding</keyword>
<dbReference type="GO" id="GO:0016787">
    <property type="term" value="F:hydrolase activity"/>
    <property type="evidence" value="ECO:0007669"/>
    <property type="project" value="UniProtKB-KW"/>
</dbReference>
<dbReference type="GO" id="GO:0004519">
    <property type="term" value="F:endonuclease activity"/>
    <property type="evidence" value="ECO:0007669"/>
    <property type="project" value="UniProtKB-KW"/>
</dbReference>
<accession>A0A6I3Q9T7</accession>
<dbReference type="EMBL" id="WMZR01000016">
    <property type="protein sequence ID" value="MTS52279.1"/>
    <property type="molecule type" value="Genomic_DNA"/>
</dbReference>
<reference evidence="8 9" key="1">
    <citation type="journal article" date="2019" name="Nat. Med.">
        <title>A library of human gut bacterial isolates paired with longitudinal multiomics data enables mechanistic microbiome research.</title>
        <authorList>
            <person name="Poyet M."/>
            <person name="Groussin M."/>
            <person name="Gibbons S.M."/>
            <person name="Avila-Pacheco J."/>
            <person name="Jiang X."/>
            <person name="Kearney S.M."/>
            <person name="Perrotta A.R."/>
            <person name="Berdy B."/>
            <person name="Zhao S."/>
            <person name="Lieberman T.D."/>
            <person name="Swanson P.K."/>
            <person name="Smith M."/>
            <person name="Roesemann S."/>
            <person name="Alexander J.E."/>
            <person name="Rich S.A."/>
            <person name="Livny J."/>
            <person name="Vlamakis H."/>
            <person name="Clish C."/>
            <person name="Bullock K."/>
            <person name="Deik A."/>
            <person name="Scott J."/>
            <person name="Pierce K.A."/>
            <person name="Xavier R.J."/>
            <person name="Alm E.J."/>
        </authorList>
    </citation>
    <scope>NUCLEOTIDE SEQUENCE [LARGE SCALE GENOMIC DNA]</scope>
    <source>
        <strain evidence="8 9">BIOML-A7</strain>
    </source>
</reference>
<dbReference type="InterPro" id="IPR038570">
    <property type="entry name" value="HicA_sf"/>
</dbReference>
<name>A0A6I3Q9T7_9FIRM</name>
<evidence type="ECO:0000256" key="5">
    <source>
        <dbReference type="ARBA" id="ARBA00022801"/>
    </source>
</evidence>
<dbReference type="InterPro" id="IPR012933">
    <property type="entry name" value="HicA_mRNA_interferase"/>
</dbReference>
<evidence type="ECO:0000313" key="9">
    <source>
        <dbReference type="Proteomes" id="UP000449193"/>
    </source>
</evidence>
<dbReference type="AlphaFoldDB" id="A0A6I3Q9T7"/>
<gene>
    <name evidence="8" type="ORF">GMD52_12100</name>
</gene>
<sequence>MKQKDLIRLLEKNGWWKLREGGNHIVYTNGKESETIPRHRELNELLAKSIIKRRGLK</sequence>
<protein>
    <submittedName>
        <fullName evidence="8">Addiction module toxin, HicA family</fullName>
    </submittedName>
</protein>
<evidence type="ECO:0000256" key="7">
    <source>
        <dbReference type="ARBA" id="ARBA00023016"/>
    </source>
</evidence>